<evidence type="ECO:0000313" key="1">
    <source>
        <dbReference type="EMBL" id="CAD0002264.1"/>
    </source>
</evidence>
<dbReference type="AlphaFoldDB" id="A0A6V6YSH1"/>
<comment type="caution">
    <text evidence="1">The sequence shown here is derived from an EMBL/GenBank/DDBJ whole genome shotgun (WGS) entry which is preliminary data.</text>
</comment>
<accession>A0A6V6YSH1</accession>
<organism evidence="1 2">
    <name type="scientific">Flavobacterium chungangense</name>
    <dbReference type="NCBI Taxonomy" id="554283"/>
    <lineage>
        <taxon>Bacteria</taxon>
        <taxon>Pseudomonadati</taxon>
        <taxon>Bacteroidota</taxon>
        <taxon>Flavobacteriia</taxon>
        <taxon>Flavobacteriales</taxon>
        <taxon>Flavobacteriaceae</taxon>
        <taxon>Flavobacterium</taxon>
    </lineage>
</organism>
<proteinExistence type="predicted"/>
<dbReference type="Proteomes" id="UP000556700">
    <property type="component" value="Unassembled WGS sequence"/>
</dbReference>
<evidence type="ECO:0000313" key="2">
    <source>
        <dbReference type="Proteomes" id="UP000556700"/>
    </source>
</evidence>
<sequence length="67" mass="8141">MNPSRARLQTVPAYCCELNKAFVTRIIKMWAFFKYIDFKTTVIFHLYYIVYHSDCLFLKLKREGRLK</sequence>
<gene>
    <name evidence="1" type="ORF">FLACHUCJ7_00914</name>
</gene>
<reference evidence="1 2" key="1">
    <citation type="submission" date="2020-06" db="EMBL/GenBank/DDBJ databases">
        <authorList>
            <person name="Criscuolo A."/>
        </authorList>
    </citation>
    <scope>NUCLEOTIDE SEQUENCE [LARGE SCALE GENOMIC DNA]</scope>
    <source>
        <strain evidence="2">CIP 110025</strain>
    </source>
</reference>
<name>A0A6V6YSH1_9FLAO</name>
<keyword evidence="2" id="KW-1185">Reference proteome</keyword>
<dbReference type="EMBL" id="CAIJDO010000086">
    <property type="protein sequence ID" value="CAD0002264.1"/>
    <property type="molecule type" value="Genomic_DNA"/>
</dbReference>
<protein>
    <submittedName>
        <fullName evidence="1">Uncharacterized protein</fullName>
    </submittedName>
</protein>